<feature type="region of interest" description="Disordered" evidence="2">
    <location>
        <begin position="1"/>
        <end position="56"/>
    </location>
</feature>
<reference evidence="4" key="1">
    <citation type="submission" date="2022-11" db="EMBL/GenBank/DDBJ databases">
        <title>Chromosomal genome sequence assembly and mating type (MAT) locus characterization of the leprose asexual lichenized fungus Lepraria neglecta (Nyl.) Erichsen.</title>
        <authorList>
            <person name="Allen J.L."/>
            <person name="Pfeffer B."/>
        </authorList>
    </citation>
    <scope>NUCLEOTIDE SEQUENCE</scope>
    <source>
        <strain evidence="4">Allen 5258</strain>
    </source>
</reference>
<dbReference type="GO" id="GO:0034475">
    <property type="term" value="P:U4 snRNA 3'-end processing"/>
    <property type="evidence" value="ECO:0007669"/>
    <property type="project" value="TreeGrafter"/>
</dbReference>
<sequence>MGKKRHHESGGQFADFPQKKQKCTSVSKTLQTRSEGTKPGQESYQHSSHYNDPRQVALDLFSNSVGEARRPEHSHETPNIIKALNYSPVSPPTSSPSASQQHSIHQAYNGHPSTLPPLPPVKDKSLESVVFTHQASLHGHPSTRLAVSYDRLEFLGDAYIEVIASRLLFPRFPKLSAGRLSQQREMLVRNETLAEYALACGFDERARLPGSMKRGGTDGTKIWTKTMGDIFEAYVAALIISDPENGFQTAEAWLTALWEHKLSTQPTTDTQTADPNAKTQLATRVLGKGIKLKYQDENPPEELRKEGKLVFHIGAYLTGWGWENVKLGSGKGLNKQEAGANAAGDALTNPLTAQVASVKREYDANKWLERNIQPAGDGKEAADKKDGRGT</sequence>
<dbReference type="PANTHER" id="PTHR11207:SF0">
    <property type="entry name" value="RIBONUCLEASE 3"/>
    <property type="match status" value="1"/>
</dbReference>
<dbReference type="AlphaFoldDB" id="A0AAD9Z4I0"/>
<dbReference type="Gene3D" id="1.10.1520.10">
    <property type="entry name" value="Ribonuclease III domain"/>
    <property type="match status" value="1"/>
</dbReference>
<accession>A0AAD9Z4I0</accession>
<dbReference type="SUPFAM" id="SSF54768">
    <property type="entry name" value="dsRNA-binding domain-like"/>
    <property type="match status" value="1"/>
</dbReference>
<evidence type="ECO:0000313" key="5">
    <source>
        <dbReference type="Proteomes" id="UP001276659"/>
    </source>
</evidence>
<proteinExistence type="predicted"/>
<dbReference type="Pfam" id="PF00636">
    <property type="entry name" value="Ribonuclease_3"/>
    <property type="match status" value="1"/>
</dbReference>
<dbReference type="GO" id="GO:0006369">
    <property type="term" value="P:termination of RNA polymerase II transcription"/>
    <property type="evidence" value="ECO:0007669"/>
    <property type="project" value="TreeGrafter"/>
</dbReference>
<protein>
    <recommendedName>
        <fullName evidence="3">RNase III domain-containing protein</fullName>
    </recommendedName>
</protein>
<gene>
    <name evidence="4" type="ORF">OEA41_009236</name>
</gene>
<dbReference type="InterPro" id="IPR036389">
    <property type="entry name" value="RNase_III_sf"/>
</dbReference>
<dbReference type="SMART" id="SM00535">
    <property type="entry name" value="RIBOc"/>
    <property type="match status" value="1"/>
</dbReference>
<dbReference type="PROSITE" id="PS00517">
    <property type="entry name" value="RNASE_3_1"/>
    <property type="match status" value="1"/>
</dbReference>
<evidence type="ECO:0000256" key="1">
    <source>
        <dbReference type="ARBA" id="ARBA00022884"/>
    </source>
</evidence>
<dbReference type="GO" id="GO:0004525">
    <property type="term" value="F:ribonuclease III activity"/>
    <property type="evidence" value="ECO:0007669"/>
    <property type="project" value="InterPro"/>
</dbReference>
<dbReference type="EMBL" id="JASNWA010000009">
    <property type="protein sequence ID" value="KAK3169852.1"/>
    <property type="molecule type" value="Genomic_DNA"/>
</dbReference>
<dbReference type="PANTHER" id="PTHR11207">
    <property type="entry name" value="RIBONUCLEASE III"/>
    <property type="match status" value="1"/>
</dbReference>
<feature type="compositionally biased region" description="Basic and acidic residues" evidence="2">
    <location>
        <begin position="377"/>
        <end position="390"/>
    </location>
</feature>
<name>A0AAD9Z4I0_9LECA</name>
<evidence type="ECO:0000259" key="3">
    <source>
        <dbReference type="PROSITE" id="PS50142"/>
    </source>
</evidence>
<dbReference type="SUPFAM" id="SSF69065">
    <property type="entry name" value="RNase III domain-like"/>
    <property type="match status" value="1"/>
</dbReference>
<dbReference type="GO" id="GO:0003723">
    <property type="term" value="F:RNA binding"/>
    <property type="evidence" value="ECO:0007669"/>
    <property type="project" value="UniProtKB-KW"/>
</dbReference>
<keyword evidence="5" id="KW-1185">Reference proteome</keyword>
<dbReference type="GO" id="GO:0005654">
    <property type="term" value="C:nucleoplasm"/>
    <property type="evidence" value="ECO:0007669"/>
    <property type="project" value="TreeGrafter"/>
</dbReference>
<dbReference type="GO" id="GO:0006364">
    <property type="term" value="P:rRNA processing"/>
    <property type="evidence" value="ECO:0007669"/>
    <property type="project" value="TreeGrafter"/>
</dbReference>
<evidence type="ECO:0000256" key="2">
    <source>
        <dbReference type="SAM" id="MobiDB-lite"/>
    </source>
</evidence>
<dbReference type="Gene3D" id="3.30.160.20">
    <property type="match status" value="1"/>
</dbReference>
<feature type="domain" description="RNase III" evidence="3">
    <location>
        <begin position="121"/>
        <end position="243"/>
    </location>
</feature>
<dbReference type="CDD" id="cd00593">
    <property type="entry name" value="RIBOc"/>
    <property type="match status" value="1"/>
</dbReference>
<feature type="compositionally biased region" description="Polar residues" evidence="2">
    <location>
        <begin position="23"/>
        <end position="50"/>
    </location>
</feature>
<dbReference type="InterPro" id="IPR000999">
    <property type="entry name" value="RNase_III_dom"/>
</dbReference>
<dbReference type="Proteomes" id="UP001276659">
    <property type="component" value="Unassembled WGS sequence"/>
</dbReference>
<keyword evidence="1" id="KW-0694">RNA-binding</keyword>
<feature type="region of interest" description="Disordered" evidence="2">
    <location>
        <begin position="369"/>
        <end position="390"/>
    </location>
</feature>
<evidence type="ECO:0000313" key="4">
    <source>
        <dbReference type="EMBL" id="KAK3169852.1"/>
    </source>
</evidence>
<comment type="caution">
    <text evidence="4">The sequence shown here is derived from an EMBL/GenBank/DDBJ whole genome shotgun (WGS) entry which is preliminary data.</text>
</comment>
<organism evidence="4 5">
    <name type="scientific">Lepraria neglecta</name>
    <dbReference type="NCBI Taxonomy" id="209136"/>
    <lineage>
        <taxon>Eukaryota</taxon>
        <taxon>Fungi</taxon>
        <taxon>Dikarya</taxon>
        <taxon>Ascomycota</taxon>
        <taxon>Pezizomycotina</taxon>
        <taxon>Lecanoromycetes</taxon>
        <taxon>OSLEUM clade</taxon>
        <taxon>Lecanoromycetidae</taxon>
        <taxon>Lecanorales</taxon>
        <taxon>Lecanorineae</taxon>
        <taxon>Stereocaulaceae</taxon>
        <taxon>Lepraria</taxon>
    </lineage>
</organism>
<feature type="region of interest" description="Disordered" evidence="2">
    <location>
        <begin position="84"/>
        <end position="115"/>
    </location>
</feature>
<dbReference type="PROSITE" id="PS50142">
    <property type="entry name" value="RNASE_3_2"/>
    <property type="match status" value="1"/>
</dbReference>